<dbReference type="EMBL" id="VANS01000001">
    <property type="protein sequence ID" value="TMM54732.1"/>
    <property type="molecule type" value="Genomic_DNA"/>
</dbReference>
<dbReference type="Proteomes" id="UP000309550">
    <property type="component" value="Unassembled WGS sequence"/>
</dbReference>
<protein>
    <submittedName>
        <fullName evidence="1">Uncharacterized protein</fullName>
    </submittedName>
</protein>
<evidence type="ECO:0000313" key="1">
    <source>
        <dbReference type="EMBL" id="TMM54732.1"/>
    </source>
</evidence>
<dbReference type="RefSeq" id="WP_138660904.1">
    <property type="nucleotide sequence ID" value="NZ_VANS01000001.1"/>
</dbReference>
<dbReference type="AlphaFoldDB" id="A0A5S3QCC1"/>
<evidence type="ECO:0000313" key="2">
    <source>
        <dbReference type="Proteomes" id="UP000309550"/>
    </source>
</evidence>
<dbReference type="OrthoDB" id="7837183at2"/>
<gene>
    <name evidence="1" type="ORF">FDT80_03900</name>
</gene>
<accession>A0A5S3QCC1</accession>
<sequence>MLIDTDYGLHASRPDGAQALYRAVIARTVLDLFGKVIPASEQDEAQFARREALYFLTREGGAWAESRRNLCDAAGLNADDLRSNILRVLAGREIVGADHRSTFGGIDAARALWAAEQSAPAKAQERRIKRQADKQIARPRRVKASYSTIRSAVLPLLSEPRQFRDLIHATDGEFGDGAIRKVLANAINKGEIVRNGENHTYVLAAA</sequence>
<keyword evidence="2" id="KW-1185">Reference proteome</keyword>
<proteinExistence type="predicted"/>
<reference evidence="1 2" key="1">
    <citation type="submission" date="2019-05" db="EMBL/GenBank/DDBJ databases">
        <title>Sulfitobacter sabulilitoris sp. nov., isolated from a marine sand.</title>
        <authorList>
            <person name="Yoon J.-H."/>
        </authorList>
    </citation>
    <scope>NUCLEOTIDE SEQUENCE [LARGE SCALE GENOMIC DNA]</scope>
    <source>
        <strain evidence="1 2">HSMS-29</strain>
    </source>
</reference>
<organism evidence="1 2">
    <name type="scientific">Sulfitobacter sabulilitoris</name>
    <dbReference type="NCBI Taxonomy" id="2562655"/>
    <lineage>
        <taxon>Bacteria</taxon>
        <taxon>Pseudomonadati</taxon>
        <taxon>Pseudomonadota</taxon>
        <taxon>Alphaproteobacteria</taxon>
        <taxon>Rhodobacterales</taxon>
        <taxon>Roseobacteraceae</taxon>
        <taxon>Sulfitobacter</taxon>
    </lineage>
</organism>
<name>A0A5S3QCC1_9RHOB</name>
<comment type="caution">
    <text evidence="1">The sequence shown here is derived from an EMBL/GenBank/DDBJ whole genome shotgun (WGS) entry which is preliminary data.</text>
</comment>